<evidence type="ECO:0000313" key="7">
    <source>
        <dbReference type="Proteomes" id="UP001266305"/>
    </source>
</evidence>
<name>A0ABQ9VFW2_SAGOE</name>
<dbReference type="InterPro" id="IPR010793">
    <property type="entry name" value="Ribosomal_mL37/mL65"/>
</dbReference>
<comment type="caution">
    <text evidence="6">The sequence shown here is derived from an EMBL/GenBank/DDBJ whole genome shotgun (WGS) entry which is preliminary data.</text>
</comment>
<evidence type="ECO:0000256" key="5">
    <source>
        <dbReference type="SAM" id="MobiDB-lite"/>
    </source>
</evidence>
<keyword evidence="2" id="KW-0689">Ribosomal protein</keyword>
<dbReference type="Proteomes" id="UP001266305">
    <property type="component" value="Unassembled WGS sequence"/>
</dbReference>
<sequence>MERRQAKVRAAESVEDKLEVLTEMQSMKYPVYPQTFALNALHRDRVPVGSAAGPAEPEPEPVLDPAALRAATCCRSTSTCGAGGANSATRRGRCNFALPGSVGGNPPGPSQPTQPGPGRRHPGNPTVKCKPRQYENHGFFDPCCYGHTQFHLLPDN</sequence>
<accession>A0ABQ9VFW2</accession>
<keyword evidence="4" id="KW-0687">Ribonucleoprotein</keyword>
<feature type="region of interest" description="Disordered" evidence="5">
    <location>
        <begin position="97"/>
        <end position="128"/>
    </location>
</feature>
<evidence type="ECO:0000313" key="6">
    <source>
        <dbReference type="EMBL" id="KAK2107769.1"/>
    </source>
</evidence>
<protein>
    <submittedName>
        <fullName evidence="6">Uncharacterized protein</fullName>
    </submittedName>
</protein>
<evidence type="ECO:0000256" key="4">
    <source>
        <dbReference type="ARBA" id="ARBA00023274"/>
    </source>
</evidence>
<dbReference type="EMBL" id="JASSZA010000006">
    <property type="protein sequence ID" value="KAK2107769.1"/>
    <property type="molecule type" value="Genomic_DNA"/>
</dbReference>
<dbReference type="Pfam" id="PF07147">
    <property type="entry name" value="PDCD9"/>
    <property type="match status" value="1"/>
</dbReference>
<feature type="compositionally biased region" description="Pro residues" evidence="5">
    <location>
        <begin position="106"/>
        <end position="115"/>
    </location>
</feature>
<comment type="subcellular location">
    <subcellularLocation>
        <location evidence="1">Mitochondrion</location>
    </subcellularLocation>
</comment>
<keyword evidence="3" id="KW-0496">Mitochondrion</keyword>
<reference evidence="6 7" key="1">
    <citation type="submission" date="2023-05" db="EMBL/GenBank/DDBJ databases">
        <title>B98-5 Cell Line De Novo Hybrid Assembly: An Optical Mapping Approach.</title>
        <authorList>
            <person name="Kananen K."/>
            <person name="Auerbach J.A."/>
            <person name="Kautto E."/>
            <person name="Blachly J.S."/>
        </authorList>
    </citation>
    <scope>NUCLEOTIDE SEQUENCE [LARGE SCALE GENOMIC DNA]</scope>
    <source>
        <strain evidence="6">B95-8</strain>
        <tissue evidence="6">Cell line</tissue>
    </source>
</reference>
<evidence type="ECO:0000256" key="3">
    <source>
        <dbReference type="ARBA" id="ARBA00023128"/>
    </source>
</evidence>
<proteinExistence type="predicted"/>
<evidence type="ECO:0000256" key="1">
    <source>
        <dbReference type="ARBA" id="ARBA00004173"/>
    </source>
</evidence>
<keyword evidence="7" id="KW-1185">Reference proteome</keyword>
<gene>
    <name evidence="6" type="ORF">P7K49_012934</name>
</gene>
<evidence type="ECO:0000256" key="2">
    <source>
        <dbReference type="ARBA" id="ARBA00022980"/>
    </source>
</evidence>
<organism evidence="6 7">
    <name type="scientific">Saguinus oedipus</name>
    <name type="common">Cotton-top tamarin</name>
    <name type="synonym">Oedipomidas oedipus</name>
    <dbReference type="NCBI Taxonomy" id="9490"/>
    <lineage>
        <taxon>Eukaryota</taxon>
        <taxon>Metazoa</taxon>
        <taxon>Chordata</taxon>
        <taxon>Craniata</taxon>
        <taxon>Vertebrata</taxon>
        <taxon>Euteleostomi</taxon>
        <taxon>Mammalia</taxon>
        <taxon>Eutheria</taxon>
        <taxon>Euarchontoglires</taxon>
        <taxon>Primates</taxon>
        <taxon>Haplorrhini</taxon>
        <taxon>Platyrrhini</taxon>
        <taxon>Cebidae</taxon>
        <taxon>Callitrichinae</taxon>
        <taxon>Saguinus</taxon>
    </lineage>
</organism>